<accession>A0A9W9ZZH5</accession>
<protein>
    <recommendedName>
        <fullName evidence="9">Nuclear receptor domain-containing protein</fullName>
    </recommendedName>
</protein>
<keyword evidence="2" id="KW-0863">Zinc-finger</keyword>
<dbReference type="FunFam" id="3.30.50.10:FF:000058">
    <property type="entry name" value="Nuclear Hormone Receptor family"/>
    <property type="match status" value="1"/>
</dbReference>
<keyword evidence="8" id="KW-0539">Nucleus</keyword>
<name>A0A9W9ZZH5_9CNID</name>
<keyword evidence="6" id="KW-0804">Transcription</keyword>
<dbReference type="CDD" id="cd07164">
    <property type="entry name" value="NR_DBD_PNR_like_1"/>
    <property type="match status" value="1"/>
</dbReference>
<reference evidence="10" key="1">
    <citation type="submission" date="2023-01" db="EMBL/GenBank/DDBJ databases">
        <title>Genome assembly of the deep-sea coral Lophelia pertusa.</title>
        <authorList>
            <person name="Herrera S."/>
            <person name="Cordes E."/>
        </authorList>
    </citation>
    <scope>NUCLEOTIDE SEQUENCE</scope>
    <source>
        <strain evidence="10">USNM1676648</strain>
        <tissue evidence="10">Polyp</tissue>
    </source>
</reference>
<dbReference type="PROSITE" id="PS00031">
    <property type="entry name" value="NUCLEAR_REC_DBD_1"/>
    <property type="match status" value="1"/>
</dbReference>
<evidence type="ECO:0000313" key="10">
    <source>
        <dbReference type="EMBL" id="KAJ7390602.1"/>
    </source>
</evidence>
<dbReference type="GO" id="GO:0003700">
    <property type="term" value="F:DNA-binding transcription factor activity"/>
    <property type="evidence" value="ECO:0007669"/>
    <property type="project" value="InterPro"/>
</dbReference>
<evidence type="ECO:0000256" key="8">
    <source>
        <dbReference type="ARBA" id="ARBA00023242"/>
    </source>
</evidence>
<dbReference type="OrthoDB" id="5771769at2759"/>
<evidence type="ECO:0000256" key="2">
    <source>
        <dbReference type="ARBA" id="ARBA00022771"/>
    </source>
</evidence>
<dbReference type="PRINTS" id="PR00047">
    <property type="entry name" value="STROIDFINGER"/>
</dbReference>
<dbReference type="PANTHER" id="PTHR24083">
    <property type="entry name" value="NUCLEAR HORMONE RECEPTOR"/>
    <property type="match status" value="1"/>
</dbReference>
<keyword evidence="7" id="KW-0675">Receptor</keyword>
<dbReference type="InterPro" id="IPR050274">
    <property type="entry name" value="Nuclear_hormone_rcpt_NR2"/>
</dbReference>
<dbReference type="InterPro" id="IPR013088">
    <property type="entry name" value="Znf_NHR/GATA"/>
</dbReference>
<dbReference type="SUPFAM" id="SSF57716">
    <property type="entry name" value="Glucocorticoid receptor-like (DNA-binding domain)"/>
    <property type="match status" value="1"/>
</dbReference>
<dbReference type="Pfam" id="PF00105">
    <property type="entry name" value="zf-C4"/>
    <property type="match status" value="1"/>
</dbReference>
<evidence type="ECO:0000256" key="6">
    <source>
        <dbReference type="ARBA" id="ARBA00023163"/>
    </source>
</evidence>
<dbReference type="InterPro" id="IPR001628">
    <property type="entry name" value="Znf_hrmn_rcpt"/>
</dbReference>
<proteinExistence type="predicted"/>
<dbReference type="PROSITE" id="PS51030">
    <property type="entry name" value="NUCLEAR_REC_DBD_2"/>
    <property type="match status" value="1"/>
</dbReference>
<dbReference type="EMBL" id="MU825414">
    <property type="protein sequence ID" value="KAJ7390602.1"/>
    <property type="molecule type" value="Genomic_DNA"/>
</dbReference>
<dbReference type="GO" id="GO:0008270">
    <property type="term" value="F:zinc ion binding"/>
    <property type="evidence" value="ECO:0007669"/>
    <property type="project" value="UniProtKB-KW"/>
</dbReference>
<comment type="caution">
    <text evidence="10">The sequence shown here is derived from an EMBL/GenBank/DDBJ whole genome shotgun (WGS) entry which is preliminary data.</text>
</comment>
<evidence type="ECO:0000256" key="7">
    <source>
        <dbReference type="ARBA" id="ARBA00023170"/>
    </source>
</evidence>
<dbReference type="GO" id="GO:0043565">
    <property type="term" value="F:sequence-specific DNA binding"/>
    <property type="evidence" value="ECO:0007669"/>
    <property type="project" value="InterPro"/>
</dbReference>
<evidence type="ECO:0000259" key="9">
    <source>
        <dbReference type="PROSITE" id="PS51030"/>
    </source>
</evidence>
<feature type="domain" description="Nuclear receptor" evidence="9">
    <location>
        <begin position="19"/>
        <end position="94"/>
    </location>
</feature>
<keyword evidence="3" id="KW-0862">Zinc</keyword>
<dbReference type="SMART" id="SM00399">
    <property type="entry name" value="ZnF_C4"/>
    <property type="match status" value="1"/>
</dbReference>
<evidence type="ECO:0000313" key="11">
    <source>
        <dbReference type="Proteomes" id="UP001163046"/>
    </source>
</evidence>
<organism evidence="10 11">
    <name type="scientific">Desmophyllum pertusum</name>
    <dbReference type="NCBI Taxonomy" id="174260"/>
    <lineage>
        <taxon>Eukaryota</taxon>
        <taxon>Metazoa</taxon>
        <taxon>Cnidaria</taxon>
        <taxon>Anthozoa</taxon>
        <taxon>Hexacorallia</taxon>
        <taxon>Scleractinia</taxon>
        <taxon>Caryophylliina</taxon>
        <taxon>Caryophylliidae</taxon>
        <taxon>Desmophyllum</taxon>
    </lineage>
</organism>
<evidence type="ECO:0000256" key="1">
    <source>
        <dbReference type="ARBA" id="ARBA00022723"/>
    </source>
</evidence>
<dbReference type="AlphaFoldDB" id="A0A9W9ZZH5"/>
<sequence>MADTDVLGVRRGKGEAKQTVLCKVCGDRASGKHYGVLTCDGCRGFFKRSIRRDLAYQCKESNACPIDVARRNQCQACRLKKCFEVRMNRDAVQHERAPRTNHFKQATNEEIRCKPLKRKHNSYDQENLEFPPSQIHVTPRRKNSLTLR</sequence>
<gene>
    <name evidence="10" type="ORF">OS493_023991</name>
</gene>
<keyword evidence="4" id="KW-0805">Transcription regulation</keyword>
<keyword evidence="5" id="KW-0238">DNA-binding</keyword>
<keyword evidence="11" id="KW-1185">Reference proteome</keyword>
<evidence type="ECO:0000256" key="4">
    <source>
        <dbReference type="ARBA" id="ARBA00023015"/>
    </source>
</evidence>
<evidence type="ECO:0000256" key="3">
    <source>
        <dbReference type="ARBA" id="ARBA00022833"/>
    </source>
</evidence>
<dbReference type="Proteomes" id="UP001163046">
    <property type="component" value="Unassembled WGS sequence"/>
</dbReference>
<evidence type="ECO:0000256" key="5">
    <source>
        <dbReference type="ARBA" id="ARBA00023125"/>
    </source>
</evidence>
<keyword evidence="1" id="KW-0479">Metal-binding</keyword>
<dbReference type="Gene3D" id="3.30.50.10">
    <property type="entry name" value="Erythroid Transcription Factor GATA-1, subunit A"/>
    <property type="match status" value="1"/>
</dbReference>